<dbReference type="PROSITE" id="PS51106">
    <property type="entry name" value="PTS_EIIC_TYPE_4"/>
    <property type="match status" value="1"/>
</dbReference>
<dbReference type="Proteomes" id="UP000033533">
    <property type="component" value="Unassembled WGS sequence"/>
</dbReference>
<gene>
    <name evidence="10" type="ORF">JF76_18700</name>
</gene>
<dbReference type="AlphaFoldDB" id="A0A0F4L9A6"/>
<evidence type="ECO:0000313" key="10">
    <source>
        <dbReference type="EMBL" id="KJY54161.1"/>
    </source>
</evidence>
<feature type="transmembrane region" description="Helical" evidence="9">
    <location>
        <begin position="138"/>
        <end position="161"/>
    </location>
</feature>
<dbReference type="PANTHER" id="PTHR32502:SF28">
    <property type="entry name" value="PHOSPHOTRANSFERASE SYSTEM SUGAR-SPECIFIC EIIC COMPONENT"/>
    <property type="match status" value="1"/>
</dbReference>
<protein>
    <submittedName>
        <fullName evidence="10">PTS Man IIC</fullName>
    </submittedName>
</protein>
<accession>A0A0F4L9A6</accession>
<evidence type="ECO:0000313" key="11">
    <source>
        <dbReference type="Proteomes" id="UP000033533"/>
    </source>
</evidence>
<dbReference type="EMBL" id="JXBY01000029">
    <property type="protein sequence ID" value="KJY54161.1"/>
    <property type="molecule type" value="Genomic_DNA"/>
</dbReference>
<evidence type="ECO:0000256" key="7">
    <source>
        <dbReference type="ARBA" id="ARBA00022989"/>
    </source>
</evidence>
<evidence type="ECO:0000256" key="4">
    <source>
        <dbReference type="ARBA" id="ARBA00022597"/>
    </source>
</evidence>
<dbReference type="GO" id="GO:0005886">
    <property type="term" value="C:plasma membrane"/>
    <property type="evidence" value="ECO:0007669"/>
    <property type="project" value="UniProtKB-SubCell"/>
</dbReference>
<dbReference type="HOGENOM" id="CLU_069101_1_1_9"/>
<comment type="caution">
    <text evidence="10">The sequence shown here is derived from an EMBL/GenBank/DDBJ whole genome shotgun (WGS) entry which is preliminary data.</text>
</comment>
<name>A0A0F4L9A6_9LACO</name>
<keyword evidence="6 9" id="KW-0812">Transmembrane</keyword>
<dbReference type="InterPro" id="IPR050303">
    <property type="entry name" value="GatZ_KbaZ_carbometab"/>
</dbReference>
<dbReference type="RefSeq" id="WP_045928817.1">
    <property type="nucleotide sequence ID" value="NZ_JBHSZS010000027.1"/>
</dbReference>
<evidence type="ECO:0000256" key="1">
    <source>
        <dbReference type="ARBA" id="ARBA00004651"/>
    </source>
</evidence>
<dbReference type="Pfam" id="PF03609">
    <property type="entry name" value="EII-Sor"/>
    <property type="match status" value="1"/>
</dbReference>
<sequence>MGFTIWQIILITVIAYIQRLDFETAQIIPANYMFWSCVVGAILGDFQMGLVVGATIQLMSLGVAALGGSSTPDYAVAAIISTAVAIGTGKGMAAGLALGVPVGMICIQLDVLLKILNSFITNKAHELADRRQYRKMRLLIPVMTALMPLESAVPVFIAVLFGKTVVTSILNFMPAWFTVGLNVAGGMLPAVGMAMLLTYMPLKKYGYWLLVGFALTAYLKMPILGVALIGAAGAIPTFMNYAKTNSNNNSVTNANGLTQEDMEDE</sequence>
<evidence type="ECO:0000256" key="5">
    <source>
        <dbReference type="ARBA" id="ARBA00022683"/>
    </source>
</evidence>
<dbReference type="PATRIC" id="fig|1218493.3.peg.1961"/>
<evidence type="ECO:0000256" key="8">
    <source>
        <dbReference type="ARBA" id="ARBA00023136"/>
    </source>
</evidence>
<dbReference type="OrthoDB" id="1649937at2"/>
<dbReference type="InterPro" id="IPR004700">
    <property type="entry name" value="PTS_IIC_man"/>
</dbReference>
<dbReference type="STRING" id="1218493.JF76_18700"/>
<evidence type="ECO:0000256" key="9">
    <source>
        <dbReference type="SAM" id="Phobius"/>
    </source>
</evidence>
<feature type="transmembrane region" description="Helical" evidence="9">
    <location>
        <begin position="207"/>
        <end position="235"/>
    </location>
</feature>
<comment type="subcellular location">
    <subcellularLocation>
        <location evidence="1">Cell membrane</location>
        <topology evidence="1">Multi-pass membrane protein</topology>
    </subcellularLocation>
</comment>
<keyword evidence="2" id="KW-0813">Transport</keyword>
<keyword evidence="4" id="KW-0762">Sugar transport</keyword>
<dbReference type="PANTHER" id="PTHR32502">
    <property type="entry name" value="N-ACETYLGALACTOSAMINE PERMEASE II COMPONENT-RELATED"/>
    <property type="match status" value="1"/>
</dbReference>
<keyword evidence="3" id="KW-1003">Cell membrane</keyword>
<organism evidence="10 11">
    <name type="scientific">Lactobacillus kullabergensis</name>
    <dbReference type="NCBI Taxonomy" id="1218493"/>
    <lineage>
        <taxon>Bacteria</taxon>
        <taxon>Bacillati</taxon>
        <taxon>Bacillota</taxon>
        <taxon>Bacilli</taxon>
        <taxon>Lactobacillales</taxon>
        <taxon>Lactobacillaceae</taxon>
        <taxon>Lactobacillus</taxon>
    </lineage>
</organism>
<evidence type="ECO:0000256" key="2">
    <source>
        <dbReference type="ARBA" id="ARBA00022448"/>
    </source>
</evidence>
<evidence type="ECO:0000256" key="6">
    <source>
        <dbReference type="ARBA" id="ARBA00022692"/>
    </source>
</evidence>
<reference evidence="10 11" key="1">
    <citation type="submission" date="2014-12" db="EMBL/GenBank/DDBJ databases">
        <title>Comparative genomics of the lactic acid bacteria isolated from the honey bee gut.</title>
        <authorList>
            <person name="Ellegaard K.M."/>
            <person name="Tamarit D."/>
            <person name="Javelind E."/>
            <person name="Olofsson T."/>
            <person name="Andersson S.G."/>
            <person name="Vasquez A."/>
        </authorList>
    </citation>
    <scope>NUCLEOTIDE SEQUENCE [LARGE SCALE GENOMIC DNA]</scope>
    <source>
        <strain evidence="10 11">Biut2</strain>
    </source>
</reference>
<keyword evidence="8 9" id="KW-0472">Membrane</keyword>
<keyword evidence="7 9" id="KW-1133">Transmembrane helix</keyword>
<feature type="transmembrane region" description="Helical" evidence="9">
    <location>
        <begin position="32"/>
        <end position="56"/>
    </location>
</feature>
<proteinExistence type="predicted"/>
<feature type="transmembrane region" description="Helical" evidence="9">
    <location>
        <begin position="173"/>
        <end position="200"/>
    </location>
</feature>
<keyword evidence="5" id="KW-0598">Phosphotransferase system</keyword>
<dbReference type="GO" id="GO:0009401">
    <property type="term" value="P:phosphoenolpyruvate-dependent sugar phosphotransferase system"/>
    <property type="evidence" value="ECO:0007669"/>
    <property type="project" value="UniProtKB-KW"/>
</dbReference>
<evidence type="ECO:0000256" key="3">
    <source>
        <dbReference type="ARBA" id="ARBA00022475"/>
    </source>
</evidence>